<proteinExistence type="predicted"/>
<accession>A0A2P2PWX4</accession>
<name>A0A2P2PWX4_RHIMU</name>
<dbReference type="EMBL" id="GGEC01078764">
    <property type="protein sequence ID" value="MBX59248.1"/>
    <property type="molecule type" value="Transcribed_RNA"/>
</dbReference>
<sequence>MKEIKFSINNNRYKFNCEPLSNGQIGHKITVKKHKIQTTYPQDK</sequence>
<dbReference type="AlphaFoldDB" id="A0A2P2PWX4"/>
<reference evidence="1" key="1">
    <citation type="submission" date="2018-02" db="EMBL/GenBank/DDBJ databases">
        <title>Rhizophora mucronata_Transcriptome.</title>
        <authorList>
            <person name="Meera S.P."/>
            <person name="Sreeshan A."/>
            <person name="Augustine A."/>
        </authorList>
    </citation>
    <scope>NUCLEOTIDE SEQUENCE</scope>
    <source>
        <tissue evidence="1">Leaf</tissue>
    </source>
</reference>
<evidence type="ECO:0000313" key="1">
    <source>
        <dbReference type="EMBL" id="MBX59248.1"/>
    </source>
</evidence>
<organism evidence="1">
    <name type="scientific">Rhizophora mucronata</name>
    <name type="common">Asiatic mangrove</name>
    <dbReference type="NCBI Taxonomy" id="61149"/>
    <lineage>
        <taxon>Eukaryota</taxon>
        <taxon>Viridiplantae</taxon>
        <taxon>Streptophyta</taxon>
        <taxon>Embryophyta</taxon>
        <taxon>Tracheophyta</taxon>
        <taxon>Spermatophyta</taxon>
        <taxon>Magnoliopsida</taxon>
        <taxon>eudicotyledons</taxon>
        <taxon>Gunneridae</taxon>
        <taxon>Pentapetalae</taxon>
        <taxon>rosids</taxon>
        <taxon>fabids</taxon>
        <taxon>Malpighiales</taxon>
        <taxon>Rhizophoraceae</taxon>
        <taxon>Rhizophora</taxon>
    </lineage>
</organism>
<protein>
    <submittedName>
        <fullName evidence="1">Uncharacterized protein</fullName>
    </submittedName>
</protein>